<dbReference type="InterPro" id="IPR052894">
    <property type="entry name" value="AsmA-related"/>
</dbReference>
<dbReference type="RefSeq" id="WP_340341594.1">
    <property type="nucleotide sequence ID" value="NZ_JBBKZT010000003.1"/>
</dbReference>
<proteinExistence type="predicted"/>
<feature type="domain" description="AsmA" evidence="3">
    <location>
        <begin position="184"/>
        <end position="552"/>
    </location>
</feature>
<feature type="transmembrane region" description="Helical" evidence="2">
    <location>
        <begin position="15"/>
        <end position="39"/>
    </location>
</feature>
<dbReference type="PANTHER" id="PTHR30441:SF9">
    <property type="entry name" value="ASMA FAMILY PROTEIN YHJG"/>
    <property type="match status" value="1"/>
</dbReference>
<dbReference type="Pfam" id="PF05170">
    <property type="entry name" value="AsmA"/>
    <property type="match status" value="2"/>
</dbReference>
<feature type="domain" description="AsmA" evidence="3">
    <location>
        <begin position="22"/>
        <end position="138"/>
    </location>
</feature>
<evidence type="ECO:0000313" key="4">
    <source>
        <dbReference type="EMBL" id="MEJ8846434.1"/>
    </source>
</evidence>
<keyword evidence="2" id="KW-0812">Transmembrane</keyword>
<sequence length="679" mass="72712">MVATSQPSLSTPKSIWPRLAVAIGVLLAVLVLVLLFFPWDLLRMPLNRYVSEKTGRQFEITRHLDVRPGWRGATIVFDGVDFANPPWAREPYLVRAKRAEFEIRLWPLLSGQVVIPRLAMVSPTMGLQMEEDGRRTWALGKDTGDTSTVPTIGLLQVDGGGVNFLAEHLGVDIHADFSYDTTRGDLPLDFRVKGKYQRQPLTAEGRTGNVLQLTSAGQPPFPLEIKAAAGKTQLSAQGTVAALADLDGIDAQFQVKGQTLGDLYPLLGIALPQTSPYSLDGKLGKRGKLWEVKDMQGRLGLSDIAGDMRFDQAPKTPRLEGTLRSKVMDMDDLGPLIGLPPTERSAKAIEGVEAPPTIAQVKRARGEPARKVLPTATLDFERLRAMNAEVQYTADKIRNVRDVPLDRGSVRVKLLDSVLTLDPLDLGVANGKVAGAIRIDARQDPADIRASLDIRNMQINRLIPKVDTLKTSFGKLDGRINLSGRGKSVASWLGGASGDVAAVTGHGEFSNLLLEFAGLDGGEVIKFILRGDKTVTLRCAAVAFDVNRGVAQGRGLVFDTTDTVFNATGQANFANETMRFVIDQKPKDMSILSVRTPLIVGGTFGSPTFGVEPGPLAARGLTALALGAISPLLSLAATFESGPGVDADCKAVLAEASKPTTAEAAKGAAKATGARQPQN</sequence>
<name>A0ABU8WGE8_9BURK</name>
<evidence type="ECO:0000313" key="5">
    <source>
        <dbReference type="Proteomes" id="UP001385892"/>
    </source>
</evidence>
<dbReference type="Proteomes" id="UP001385892">
    <property type="component" value="Unassembled WGS sequence"/>
</dbReference>
<feature type="compositionally biased region" description="Low complexity" evidence="1">
    <location>
        <begin position="660"/>
        <end position="679"/>
    </location>
</feature>
<dbReference type="PANTHER" id="PTHR30441">
    <property type="entry name" value="DUF748 DOMAIN-CONTAINING PROTEIN"/>
    <property type="match status" value="1"/>
</dbReference>
<reference evidence="4 5" key="1">
    <citation type="submission" date="2024-03" db="EMBL/GenBank/DDBJ databases">
        <title>Novel species of the genus Variovorax.</title>
        <authorList>
            <person name="Liu Q."/>
            <person name="Xin Y.-H."/>
        </authorList>
    </citation>
    <scope>NUCLEOTIDE SEQUENCE [LARGE SCALE GENOMIC DNA]</scope>
    <source>
        <strain evidence="4 5">KACC 18900</strain>
    </source>
</reference>
<accession>A0ABU8WGE8</accession>
<evidence type="ECO:0000259" key="3">
    <source>
        <dbReference type="Pfam" id="PF05170"/>
    </source>
</evidence>
<dbReference type="InterPro" id="IPR007844">
    <property type="entry name" value="AsmA"/>
</dbReference>
<organism evidence="4 5">
    <name type="scientific">Variovorax rhizosphaerae</name>
    <dbReference type="NCBI Taxonomy" id="1836200"/>
    <lineage>
        <taxon>Bacteria</taxon>
        <taxon>Pseudomonadati</taxon>
        <taxon>Pseudomonadota</taxon>
        <taxon>Betaproteobacteria</taxon>
        <taxon>Burkholderiales</taxon>
        <taxon>Comamonadaceae</taxon>
        <taxon>Variovorax</taxon>
    </lineage>
</organism>
<evidence type="ECO:0000256" key="2">
    <source>
        <dbReference type="SAM" id="Phobius"/>
    </source>
</evidence>
<comment type="caution">
    <text evidence="4">The sequence shown here is derived from an EMBL/GenBank/DDBJ whole genome shotgun (WGS) entry which is preliminary data.</text>
</comment>
<keyword evidence="5" id="KW-1185">Reference proteome</keyword>
<gene>
    <name evidence="4" type="ORF">WKW82_07230</name>
</gene>
<protein>
    <submittedName>
        <fullName evidence="4">AsmA family protein</fullName>
    </submittedName>
</protein>
<keyword evidence="2" id="KW-0472">Membrane</keyword>
<keyword evidence="2" id="KW-1133">Transmembrane helix</keyword>
<evidence type="ECO:0000256" key="1">
    <source>
        <dbReference type="SAM" id="MobiDB-lite"/>
    </source>
</evidence>
<feature type="region of interest" description="Disordered" evidence="1">
    <location>
        <begin position="659"/>
        <end position="679"/>
    </location>
</feature>
<dbReference type="EMBL" id="JBBKZT010000003">
    <property type="protein sequence ID" value="MEJ8846434.1"/>
    <property type="molecule type" value="Genomic_DNA"/>
</dbReference>